<feature type="domain" description="SIS" evidence="1">
    <location>
        <begin position="35"/>
        <end position="191"/>
    </location>
</feature>
<keyword evidence="3" id="KW-1185">Reference proteome</keyword>
<dbReference type="GO" id="GO:1901135">
    <property type="term" value="P:carbohydrate derivative metabolic process"/>
    <property type="evidence" value="ECO:0007669"/>
    <property type="project" value="InterPro"/>
</dbReference>
<dbReference type="KEGG" id="pace:A6070_00080"/>
<dbReference type="STRING" id="29542.A6070_00080"/>
<evidence type="ECO:0000313" key="3">
    <source>
        <dbReference type="Proteomes" id="UP000182264"/>
    </source>
</evidence>
<dbReference type="PANTHER" id="PTHR30390:SF8">
    <property type="entry name" value="SUGAR ISOMERASE (SIS)"/>
    <property type="match status" value="1"/>
</dbReference>
<dbReference type="InterPro" id="IPR046348">
    <property type="entry name" value="SIS_dom_sf"/>
</dbReference>
<dbReference type="PANTHER" id="PTHR30390">
    <property type="entry name" value="SEDOHEPTULOSE 7-PHOSPHATE ISOMERASE / DNAA INITIATOR-ASSOCIATING FACTOR FOR REPLICATION INITIATION"/>
    <property type="match status" value="1"/>
</dbReference>
<accession>A0A1L3GFP2</accession>
<dbReference type="InterPro" id="IPR001347">
    <property type="entry name" value="SIS_dom"/>
</dbReference>
<dbReference type="InterPro" id="IPR035461">
    <property type="entry name" value="GmhA/DiaA"/>
</dbReference>
<proteinExistence type="predicted"/>
<sequence>MLQDKISKSLREHTAVLEETFLMQANEMVTFAGQVAEVFNRGGRLLVLGSGSLGSIANLVANLFRYRLNIERPALPALSLCQDLPLATSLAREGRIGTYFSQQLQLIASEGDVVLAFGDVSHNEALLEGLAEARDRGCVTAALLPEKEAIHGDGPHYLFRLSTDAIGRAAETGLFLGHLLCELVEGELFGI</sequence>
<dbReference type="AlphaFoldDB" id="A0A1L3GFP2"/>
<reference evidence="2 3" key="1">
    <citation type="journal article" date="2017" name="Genome Announc.">
        <title>Complete Genome Sequences of Two Acetylene-Fermenting Pelobacter acetylenicus Strains.</title>
        <authorList>
            <person name="Sutton J.M."/>
            <person name="Baesman S.M."/>
            <person name="Fierst J.L."/>
            <person name="Poret-Peterson A.T."/>
            <person name="Oremland R.S."/>
            <person name="Dunlap D.S."/>
            <person name="Akob D.M."/>
        </authorList>
    </citation>
    <scope>NUCLEOTIDE SEQUENCE [LARGE SCALE GENOMIC DNA]</scope>
    <source>
        <strain evidence="2 3">DSM 3247</strain>
    </source>
</reference>
<dbReference type="Proteomes" id="UP000182264">
    <property type="component" value="Chromosome"/>
</dbReference>
<name>A0A1L3GFP2_SYNAC</name>
<dbReference type="SUPFAM" id="SSF53697">
    <property type="entry name" value="SIS domain"/>
    <property type="match status" value="1"/>
</dbReference>
<dbReference type="EMBL" id="CP015518">
    <property type="protein sequence ID" value="APG24655.1"/>
    <property type="molecule type" value="Genomic_DNA"/>
</dbReference>
<dbReference type="InterPro" id="IPR050099">
    <property type="entry name" value="SIS_GmhA/DiaA_subfam"/>
</dbReference>
<evidence type="ECO:0000313" key="2">
    <source>
        <dbReference type="EMBL" id="APG24655.1"/>
    </source>
</evidence>
<dbReference type="Gene3D" id="3.40.50.10490">
    <property type="entry name" value="Glucose-6-phosphate isomerase like protein, domain 1"/>
    <property type="match status" value="1"/>
</dbReference>
<organism evidence="2 3">
    <name type="scientific">Syntrophotalea acetylenica</name>
    <name type="common">Pelobacter acetylenicus</name>
    <dbReference type="NCBI Taxonomy" id="29542"/>
    <lineage>
        <taxon>Bacteria</taxon>
        <taxon>Pseudomonadati</taxon>
        <taxon>Thermodesulfobacteriota</taxon>
        <taxon>Desulfuromonadia</taxon>
        <taxon>Desulfuromonadales</taxon>
        <taxon>Syntrophotaleaceae</taxon>
        <taxon>Syntrophotalea</taxon>
    </lineage>
</organism>
<dbReference type="Pfam" id="PF13580">
    <property type="entry name" value="SIS_2"/>
    <property type="match status" value="1"/>
</dbReference>
<dbReference type="CDD" id="cd05006">
    <property type="entry name" value="SIS_GmhA"/>
    <property type="match status" value="1"/>
</dbReference>
<dbReference type="GO" id="GO:0097367">
    <property type="term" value="F:carbohydrate derivative binding"/>
    <property type="evidence" value="ECO:0007669"/>
    <property type="project" value="InterPro"/>
</dbReference>
<gene>
    <name evidence="2" type="ORF">A7E75_06160</name>
</gene>
<evidence type="ECO:0000259" key="1">
    <source>
        <dbReference type="PROSITE" id="PS51464"/>
    </source>
</evidence>
<dbReference type="PROSITE" id="PS51464">
    <property type="entry name" value="SIS"/>
    <property type="match status" value="1"/>
</dbReference>
<protein>
    <recommendedName>
        <fullName evidence="1">SIS domain-containing protein</fullName>
    </recommendedName>
</protein>